<reference evidence="6" key="1">
    <citation type="submission" date="2022-11" db="UniProtKB">
        <authorList>
            <consortium name="WormBaseParasite"/>
        </authorList>
    </citation>
    <scope>IDENTIFICATION</scope>
</reference>
<dbReference type="PANTHER" id="PTHR10751">
    <property type="entry name" value="GUANYLATE BINDING PROTEIN"/>
    <property type="match status" value="1"/>
</dbReference>
<proteinExistence type="inferred from homology"/>
<dbReference type="GO" id="GO:0005525">
    <property type="term" value="F:GTP binding"/>
    <property type="evidence" value="ECO:0007669"/>
    <property type="project" value="UniProtKB-KW"/>
</dbReference>
<keyword evidence="5" id="KW-1185">Reference proteome</keyword>
<organism evidence="5 6">
    <name type="scientific">Plectus sambesii</name>
    <dbReference type="NCBI Taxonomy" id="2011161"/>
    <lineage>
        <taxon>Eukaryota</taxon>
        <taxon>Metazoa</taxon>
        <taxon>Ecdysozoa</taxon>
        <taxon>Nematoda</taxon>
        <taxon>Chromadorea</taxon>
        <taxon>Plectida</taxon>
        <taxon>Plectina</taxon>
        <taxon>Plectoidea</taxon>
        <taxon>Plectidae</taxon>
        <taxon>Plectus</taxon>
    </lineage>
</organism>
<dbReference type="Pfam" id="PF02263">
    <property type="entry name" value="GBP"/>
    <property type="match status" value="1"/>
</dbReference>
<accession>A0A914VVS8</accession>
<dbReference type="Gene3D" id="3.40.50.300">
    <property type="entry name" value="P-loop containing nucleotide triphosphate hydrolases"/>
    <property type="match status" value="1"/>
</dbReference>
<dbReference type="AlphaFoldDB" id="A0A914VVS8"/>
<sequence length="517" mass="59386">MKKEANKVPFDGPIQIAKIDSENSSKIIWDRELIKNIFCAKEIANLTVAIISIAGAYRQGKSFLLNFFIMFLRALKENYIYVPSSEWKDFDWLYDDQVIKGFEYKAGTDRVTTGIWMWGEPIVVPARNGKLMAIVLLDTQGAFDMVATTNESKNIFALSTGLSSVQIYNVSKMFQEDQMQHLALFAQCGQAIKQQEENRVVKSKGRQSSIVKKKFQKLLIVIRDHQNDEQYSLGKTGGTMLIEDALKEQNNGISNPEAILVRKYIKENFETIEGFNLPHPGFDVSIQTRRFDGAVSKIEKQFKEFAKKLVVDTMLFAMLEPKSVDGVPITCDFMPLLFEQFVSGCENQDKIRGFCDALENIEHSQICTTAATNSMEYYLKEMKLACTNRISSDEQLNDISKKAMDKFLEETQDVSERNHHIRTPFLFLSFGIDAYDTFALIRDFKKPSEMSEHLEKKVLPEFTKARIHLSRELNRKLGVTRAMEIIERKREDISRRESLPPPFTEDRITLRTRCDSI</sequence>
<dbReference type="SUPFAM" id="SSF52540">
    <property type="entry name" value="P-loop containing nucleoside triphosphate hydrolases"/>
    <property type="match status" value="1"/>
</dbReference>
<name>A0A914VVS8_9BILA</name>
<dbReference type="Proteomes" id="UP000887566">
    <property type="component" value="Unplaced"/>
</dbReference>
<evidence type="ECO:0000256" key="2">
    <source>
        <dbReference type="ARBA" id="ARBA00023134"/>
    </source>
</evidence>
<dbReference type="PROSITE" id="PS51715">
    <property type="entry name" value="G_GB1_RHD3"/>
    <property type="match status" value="1"/>
</dbReference>
<dbReference type="WBParaSite" id="PSAMB.scaffold2662size21944.g18868.t1">
    <property type="protein sequence ID" value="PSAMB.scaffold2662size21944.g18868.t1"/>
    <property type="gene ID" value="PSAMB.scaffold2662size21944.g18868"/>
</dbReference>
<dbReference type="InterPro" id="IPR015894">
    <property type="entry name" value="Guanylate-bd_N"/>
</dbReference>
<comment type="similarity">
    <text evidence="3">Belongs to the TRAFAC class dynamin-like GTPase superfamily. GB1/RHD3 GTPase family.</text>
</comment>
<feature type="domain" description="GB1/RHD3-type G" evidence="4">
    <location>
        <begin position="45"/>
        <end position="323"/>
    </location>
</feature>
<dbReference type="InterPro" id="IPR027417">
    <property type="entry name" value="P-loop_NTPase"/>
</dbReference>
<keyword evidence="1" id="KW-0547">Nucleotide-binding</keyword>
<keyword evidence="2" id="KW-0342">GTP-binding</keyword>
<evidence type="ECO:0000313" key="5">
    <source>
        <dbReference type="Proteomes" id="UP000887566"/>
    </source>
</evidence>
<evidence type="ECO:0000313" key="6">
    <source>
        <dbReference type="WBParaSite" id="PSAMB.scaffold2662size21944.g18868.t1"/>
    </source>
</evidence>
<protein>
    <submittedName>
        <fullName evidence="6">GB1/RHD3-type G domain-containing protein</fullName>
    </submittedName>
</protein>
<evidence type="ECO:0000256" key="1">
    <source>
        <dbReference type="ARBA" id="ARBA00022741"/>
    </source>
</evidence>
<dbReference type="InterPro" id="IPR030386">
    <property type="entry name" value="G_GB1_RHD3_dom"/>
</dbReference>
<evidence type="ECO:0000259" key="4">
    <source>
        <dbReference type="PROSITE" id="PS51715"/>
    </source>
</evidence>
<evidence type="ECO:0000256" key="3">
    <source>
        <dbReference type="PROSITE-ProRule" id="PRU01052"/>
    </source>
</evidence>
<dbReference type="GO" id="GO:0003924">
    <property type="term" value="F:GTPase activity"/>
    <property type="evidence" value="ECO:0007669"/>
    <property type="project" value="InterPro"/>
</dbReference>